<dbReference type="Pfam" id="PF08007">
    <property type="entry name" value="JmjC_2"/>
    <property type="match status" value="1"/>
</dbReference>
<dbReference type="GO" id="GO:0016706">
    <property type="term" value="F:2-oxoglutarate-dependent dioxygenase activity"/>
    <property type="evidence" value="ECO:0007669"/>
    <property type="project" value="TreeGrafter"/>
</dbReference>
<evidence type="ECO:0000259" key="6">
    <source>
        <dbReference type="PROSITE" id="PS51184"/>
    </source>
</evidence>
<protein>
    <submittedName>
        <fullName evidence="7">50S ribosomal protein L16 3-hydroxylase</fullName>
    </submittedName>
</protein>
<dbReference type="SUPFAM" id="SSF51197">
    <property type="entry name" value="Clavaminate synthase-like"/>
    <property type="match status" value="1"/>
</dbReference>
<keyword evidence="4" id="KW-0560">Oxidoreductase</keyword>
<evidence type="ECO:0000313" key="8">
    <source>
        <dbReference type="Proteomes" id="UP000294914"/>
    </source>
</evidence>
<accession>A0A4R8IXY1</accession>
<dbReference type="InterPro" id="IPR039994">
    <property type="entry name" value="NO66-like"/>
</dbReference>
<dbReference type="OrthoDB" id="9764016at2"/>
<evidence type="ECO:0000313" key="7">
    <source>
        <dbReference type="EMBL" id="TDY02777.1"/>
    </source>
</evidence>
<dbReference type="RefSeq" id="WP_134082030.1">
    <property type="nucleotide sequence ID" value="NZ_SOQX01000002.1"/>
</dbReference>
<evidence type="ECO:0000256" key="3">
    <source>
        <dbReference type="ARBA" id="ARBA00022964"/>
    </source>
</evidence>
<keyword evidence="8" id="KW-1185">Reference proteome</keyword>
<dbReference type="PANTHER" id="PTHR13096">
    <property type="entry name" value="MINA53 MYC INDUCED NUCLEAR ANTIGEN"/>
    <property type="match status" value="1"/>
</dbReference>
<keyword evidence="7" id="KW-0687">Ribonucleoprotein</keyword>
<dbReference type="Gene3D" id="2.60.120.650">
    <property type="entry name" value="Cupin"/>
    <property type="match status" value="1"/>
</dbReference>
<evidence type="ECO:0000256" key="2">
    <source>
        <dbReference type="ARBA" id="ARBA00022723"/>
    </source>
</evidence>
<proteinExistence type="predicted"/>
<keyword evidence="7" id="KW-0689">Ribosomal protein</keyword>
<dbReference type="PROSITE" id="PS51184">
    <property type="entry name" value="JMJC"/>
    <property type="match status" value="1"/>
</dbReference>
<evidence type="ECO:0000256" key="1">
    <source>
        <dbReference type="ARBA" id="ARBA00001954"/>
    </source>
</evidence>
<keyword evidence="2" id="KW-0479">Metal-binding</keyword>
<dbReference type="AlphaFoldDB" id="A0A4R8IXY1"/>
<keyword evidence="3" id="KW-0223">Dioxygenase</keyword>
<evidence type="ECO:0000256" key="5">
    <source>
        <dbReference type="ARBA" id="ARBA00023004"/>
    </source>
</evidence>
<dbReference type="GO" id="GO:0046872">
    <property type="term" value="F:metal ion binding"/>
    <property type="evidence" value="ECO:0007669"/>
    <property type="project" value="UniProtKB-KW"/>
</dbReference>
<name>A0A4R8IXY1_9GAMM</name>
<reference evidence="7 8" key="1">
    <citation type="submission" date="2019-03" db="EMBL/GenBank/DDBJ databases">
        <title>Genomic Encyclopedia of Type Strains, Phase IV (KMG-IV): sequencing the most valuable type-strain genomes for metagenomic binning, comparative biology and taxonomic classification.</title>
        <authorList>
            <person name="Goeker M."/>
        </authorList>
    </citation>
    <scope>NUCLEOTIDE SEQUENCE [LARGE SCALE GENOMIC DNA]</scope>
    <source>
        <strain evidence="7 8">DSM 16326</strain>
    </source>
</reference>
<dbReference type="Pfam" id="PF20514">
    <property type="entry name" value="WHD_ROXA"/>
    <property type="match status" value="1"/>
</dbReference>
<evidence type="ECO:0000256" key="4">
    <source>
        <dbReference type="ARBA" id="ARBA00023002"/>
    </source>
</evidence>
<dbReference type="EMBL" id="SOQX01000002">
    <property type="protein sequence ID" value="TDY02777.1"/>
    <property type="molecule type" value="Genomic_DNA"/>
</dbReference>
<dbReference type="InterPro" id="IPR046799">
    <property type="entry name" value="ROXA-like_wH"/>
</dbReference>
<dbReference type="PANTHER" id="PTHR13096:SF8">
    <property type="entry name" value="RIBOSOMAL OXYGENASE 1"/>
    <property type="match status" value="1"/>
</dbReference>
<keyword evidence="5" id="KW-0408">Iron</keyword>
<organism evidence="7 8">
    <name type="scientific">Thiohalophilus thiocyanatoxydans</name>
    <dbReference type="NCBI Taxonomy" id="381308"/>
    <lineage>
        <taxon>Bacteria</taxon>
        <taxon>Pseudomonadati</taxon>
        <taxon>Pseudomonadota</taxon>
        <taxon>Gammaproteobacteria</taxon>
        <taxon>Thiohalomonadales</taxon>
        <taxon>Thiohalophilaceae</taxon>
        <taxon>Thiohalophilus</taxon>
    </lineage>
</organism>
<feature type="domain" description="JmjC" evidence="6">
    <location>
        <begin position="99"/>
        <end position="227"/>
    </location>
</feature>
<sequence length="389" mass="43775">MAIRTPLGQLSTADFLQDYWQQRPLLIRQAFPDFVPPLNADELAGLACESDIESRLVLEKDGPAPWHLENGPFTPQRFAELPPSHWTLLVQDVDKYIPAAAELLQAFRFVPDWRMDDIMISYAADQGSVGPHVDNYDVFLLQASGTRRWQVNTRPVAAENFVPGIALNILQQFEPEQTWLLEPGDMLYLPPGVAHHGIAQGEGMTLSVGFRAPSYAQLIGSFADDYVEEEASPRFYTDPGRALPDHPAHLDSESLRELREILRLRFLSDTQLDEWLGRLLTEAKQADSVVPLDKPLSQQAVEQALVRQSVLVRNPWARLLYTDDGQQLTLFAAGHSLTVVHELFEPLRWLCDHEVYDLSDVPRWGADPAFIALLSQLINLGVILIDEAD</sequence>
<dbReference type="Proteomes" id="UP000294914">
    <property type="component" value="Unassembled WGS sequence"/>
</dbReference>
<comment type="caution">
    <text evidence="7">The sequence shown here is derived from an EMBL/GenBank/DDBJ whole genome shotgun (WGS) entry which is preliminary data.</text>
</comment>
<comment type="cofactor">
    <cofactor evidence="1">
        <name>Fe(2+)</name>
        <dbReference type="ChEBI" id="CHEBI:29033"/>
    </cofactor>
</comment>
<dbReference type="SMART" id="SM00558">
    <property type="entry name" value="JmjC"/>
    <property type="match status" value="1"/>
</dbReference>
<dbReference type="InterPro" id="IPR003347">
    <property type="entry name" value="JmjC_dom"/>
</dbReference>
<dbReference type="GO" id="GO:0005840">
    <property type="term" value="C:ribosome"/>
    <property type="evidence" value="ECO:0007669"/>
    <property type="project" value="UniProtKB-KW"/>
</dbReference>
<gene>
    <name evidence="7" type="ORF">EDC23_1158</name>
</gene>
<dbReference type="Gene3D" id="3.40.366.30">
    <property type="entry name" value="50S ribosomal protein L16 arginine hydroxylase, Chain A, Domain 2"/>
    <property type="match status" value="1"/>
</dbReference>